<keyword evidence="1" id="KW-0175">Coiled coil</keyword>
<feature type="coiled-coil region" evidence="1">
    <location>
        <begin position="174"/>
        <end position="201"/>
    </location>
</feature>
<dbReference type="EMBL" id="JAHHUM010000018">
    <property type="protein sequence ID" value="KAK5623693.1"/>
    <property type="molecule type" value="Genomic_DNA"/>
</dbReference>
<sequence length="502" mass="57803">MRIAVLEESVKSCELECKASRETTLRLMAELDQERKKTASSSATLDSLKVELEDLAVGRKGVETEKQTLSESLEASRRVIKAARQESCCLEKQVEKFQEKAQATMEKHQRFLEKVACLLQEKTEHVILPTEKDVLHNLDNICNKTVSEMEMSLHQTSEELKEQMELQLGTLQRAQHAEHQVQDLKSHLQSLETELLRADMDRDGLRHSKKQCEEFLEQLTETMKVDHIDPDLGFDMKLKLVQSRAEQLVRQDAAALSESKRQTYGLQQKVKSQKDQLERKELYIQLLKKKVSDLEEEKRSRSALAFEQNDALLEARKLKKRLECLQGELRAAKLSNTELKAQLTHTNELKLKVVEQSQTVQEQKRKLNQLVDGKAKVEQKLSTVSSDLQDQEKKTREDQEQLNILRESLVQLSERQKELEDFRSKVSKTLGLNSTSLSLSNYEIIKLLQELLHNPHHHHFCHHHDAIPWHRSTHHSLPPLPDYPESFCTLDAPGSGSPFADI</sequence>
<dbReference type="Proteomes" id="UP001311232">
    <property type="component" value="Unassembled WGS sequence"/>
</dbReference>
<feature type="region of interest" description="Disordered" evidence="2">
    <location>
        <begin position="381"/>
        <end position="400"/>
    </location>
</feature>
<dbReference type="AlphaFoldDB" id="A0AAV9SQ30"/>
<evidence type="ECO:0000256" key="1">
    <source>
        <dbReference type="SAM" id="Coils"/>
    </source>
</evidence>
<reference evidence="3 4" key="1">
    <citation type="submission" date="2021-06" db="EMBL/GenBank/DDBJ databases">
        <authorList>
            <person name="Palmer J.M."/>
        </authorList>
    </citation>
    <scope>NUCLEOTIDE SEQUENCE [LARGE SCALE GENOMIC DNA]</scope>
    <source>
        <strain evidence="3 4">MEX-2019</strain>
        <tissue evidence="3">Muscle</tissue>
    </source>
</reference>
<evidence type="ECO:0008006" key="5">
    <source>
        <dbReference type="Google" id="ProtNLM"/>
    </source>
</evidence>
<evidence type="ECO:0000313" key="4">
    <source>
        <dbReference type="Proteomes" id="UP001311232"/>
    </source>
</evidence>
<comment type="caution">
    <text evidence="3">The sequence shown here is derived from an EMBL/GenBank/DDBJ whole genome shotgun (WGS) entry which is preliminary data.</text>
</comment>
<dbReference type="PANTHER" id="PTHR18863">
    <property type="entry name" value="TSEC-2-RELATED"/>
    <property type="match status" value="1"/>
</dbReference>
<organism evidence="3 4">
    <name type="scientific">Crenichthys baileyi</name>
    <name type="common">White River springfish</name>
    <dbReference type="NCBI Taxonomy" id="28760"/>
    <lineage>
        <taxon>Eukaryota</taxon>
        <taxon>Metazoa</taxon>
        <taxon>Chordata</taxon>
        <taxon>Craniata</taxon>
        <taxon>Vertebrata</taxon>
        <taxon>Euteleostomi</taxon>
        <taxon>Actinopterygii</taxon>
        <taxon>Neopterygii</taxon>
        <taxon>Teleostei</taxon>
        <taxon>Neoteleostei</taxon>
        <taxon>Acanthomorphata</taxon>
        <taxon>Ovalentaria</taxon>
        <taxon>Atherinomorphae</taxon>
        <taxon>Cyprinodontiformes</taxon>
        <taxon>Goodeidae</taxon>
        <taxon>Crenichthys</taxon>
    </lineage>
</organism>
<name>A0AAV9SQ30_9TELE</name>
<keyword evidence="4" id="KW-1185">Reference proteome</keyword>
<gene>
    <name evidence="3" type="ORF">CRENBAI_008300</name>
</gene>
<accession>A0AAV9SQ30</accession>
<evidence type="ECO:0000313" key="3">
    <source>
        <dbReference type="EMBL" id="KAK5623693.1"/>
    </source>
</evidence>
<dbReference type="InterPro" id="IPR039139">
    <property type="entry name" value="CCDC170-like"/>
</dbReference>
<proteinExistence type="predicted"/>
<protein>
    <recommendedName>
        <fullName evidence="5">Coiled-coil domain-containing protein 170</fullName>
    </recommendedName>
</protein>
<dbReference type="PANTHER" id="PTHR18863:SF4">
    <property type="entry name" value="COILED-COIL DOMAIN-CONTAINING PROTEIN 170"/>
    <property type="match status" value="1"/>
</dbReference>
<evidence type="ECO:0000256" key="2">
    <source>
        <dbReference type="SAM" id="MobiDB-lite"/>
    </source>
</evidence>
<feature type="compositionally biased region" description="Basic and acidic residues" evidence="2">
    <location>
        <begin position="390"/>
        <end position="399"/>
    </location>
</feature>